<evidence type="ECO:0000313" key="1">
    <source>
        <dbReference type="EMBL" id="CAD5236114.1"/>
    </source>
</evidence>
<reference evidence="1 2" key="1">
    <citation type="submission" date="2020-09" db="EMBL/GenBank/DDBJ databases">
        <authorList>
            <person name="Jameson E."/>
        </authorList>
    </citation>
    <scope>NUCLEOTIDE SEQUENCE [LARGE SCALE GENOMIC DNA]</scope>
</reference>
<dbReference type="Proteomes" id="UP000596247">
    <property type="component" value="Chromosome"/>
</dbReference>
<accession>A0A7R8MJF4</accession>
<gene>
    <name evidence="1" type="ORF">LLCLJKAH_00125</name>
</gene>
<dbReference type="EMBL" id="LR881104">
    <property type="protein sequence ID" value="CAD5236114.1"/>
    <property type="molecule type" value="Genomic_DNA"/>
</dbReference>
<protein>
    <submittedName>
        <fullName evidence="1">Uncharacterized protein</fullName>
    </submittedName>
</protein>
<organism evidence="1 2">
    <name type="scientific">Klebsiella phage vB_KvM-Eowyn</name>
    <dbReference type="NCBI Taxonomy" id="2762819"/>
    <lineage>
        <taxon>Viruses</taxon>
        <taxon>Duplodnaviria</taxon>
        <taxon>Heunggongvirae</taxon>
        <taxon>Uroviricota</taxon>
        <taxon>Caudoviricetes</taxon>
        <taxon>Chimalliviridae</taxon>
        <taxon>Eowynvirus</taxon>
        <taxon>Eowynvirus eowyn</taxon>
    </lineage>
</organism>
<keyword evidence="2" id="KW-1185">Reference proteome</keyword>
<sequence>MPSIGLNLPEGYELISRPVAQGIAQRVISHLGIQDKVSILFPGDAEVAAQAGSTLGEQKEGGPNTRFASTQRLQVSMNEQVLEGEVLATPTWQVNQPPIFSDPKLGIAMKPIYHLVEGVLSFTYRAADQTSAEQWKNRLLRYISQNRAEMYHEIIYAYTIPGQFITILAEIHKLREQVAPYGDTVIEYLRNHFSDRVDVKTNMAGKGAAFAVDEIQKGVIGWFDWTIPPTPEKTSEESTYTATFEFHYQYQQVTGVHLKYPIIVHQQLLPSNLRPLNLSYELNRSLPTYMSLAKQEYQAVKKETDGYYATQEGIRYPDFDEWAPNHVMADQIPLLTVMLTISADDPRFLLNIQELSHWNFNPDILEFLLVEPKWATLTKFTPVLITLYCDGDKCDDQIVQLDASGDVRTTIDLDLRRQYHIVISAMSDLSQLNKNNTDLLRQYPKAAMVVLYALEPRLESWGKLPEVLGDKLVSRVGWLEAINVIKTTSPIFRTAKYYSRFTVGSYILATAEKK</sequence>
<name>A0A7R8MJF4_9CAUD</name>
<proteinExistence type="predicted"/>
<evidence type="ECO:0000313" key="2">
    <source>
        <dbReference type="Proteomes" id="UP000596247"/>
    </source>
</evidence>